<gene>
    <name evidence="1" type="ORF">OCBIM_22026831mg</name>
</gene>
<evidence type="ECO:0000313" key="1">
    <source>
        <dbReference type="EMBL" id="KOF81216.1"/>
    </source>
</evidence>
<sequence length="66" mass="7884">MTWEKIIKNYKRTSTPVFRRPQLIRQQKVNSLEENTNEVNLGKWLELNIDRSTVKVRSGFYKKICG</sequence>
<dbReference type="AlphaFoldDB" id="A0A0L8GVZ2"/>
<protein>
    <submittedName>
        <fullName evidence="1">Uncharacterized protein</fullName>
    </submittedName>
</protein>
<dbReference type="EMBL" id="KQ420126">
    <property type="protein sequence ID" value="KOF81216.1"/>
    <property type="molecule type" value="Genomic_DNA"/>
</dbReference>
<organism evidence="1">
    <name type="scientific">Octopus bimaculoides</name>
    <name type="common">California two-spotted octopus</name>
    <dbReference type="NCBI Taxonomy" id="37653"/>
    <lineage>
        <taxon>Eukaryota</taxon>
        <taxon>Metazoa</taxon>
        <taxon>Spiralia</taxon>
        <taxon>Lophotrochozoa</taxon>
        <taxon>Mollusca</taxon>
        <taxon>Cephalopoda</taxon>
        <taxon>Coleoidea</taxon>
        <taxon>Octopodiformes</taxon>
        <taxon>Octopoda</taxon>
        <taxon>Incirrata</taxon>
        <taxon>Octopodidae</taxon>
        <taxon>Octopus</taxon>
    </lineage>
</organism>
<reference evidence="1" key="1">
    <citation type="submission" date="2015-07" db="EMBL/GenBank/DDBJ databases">
        <title>MeaNS - Measles Nucleotide Surveillance Program.</title>
        <authorList>
            <person name="Tran T."/>
            <person name="Druce J."/>
        </authorList>
    </citation>
    <scope>NUCLEOTIDE SEQUENCE</scope>
    <source>
        <strain evidence="1">UCB-OBI-ISO-001</strain>
        <tissue evidence="1">Gonad</tissue>
    </source>
</reference>
<accession>A0A0L8GVZ2</accession>
<name>A0A0L8GVZ2_OCTBM</name>
<proteinExistence type="predicted"/>